<evidence type="ECO:0000256" key="1">
    <source>
        <dbReference type="SAM" id="Coils"/>
    </source>
</evidence>
<accession>A0A9P7PZQ6</accession>
<keyword evidence="1" id="KW-0175">Coiled coil</keyword>
<name>A0A9P7PZQ6_9HYPO</name>
<reference evidence="3 4" key="1">
    <citation type="journal article" date="2020" name="bioRxiv">
        <title>Whole genome comparisons of ergot fungi reveals the divergence and evolution of species within the genus Claviceps are the result of varying mechanisms driving genome evolution and host range expansion.</title>
        <authorList>
            <person name="Wyka S.A."/>
            <person name="Mondo S.J."/>
            <person name="Liu M."/>
            <person name="Dettman J."/>
            <person name="Nalam V."/>
            <person name="Broders K.D."/>
        </authorList>
    </citation>
    <scope>NUCLEOTIDE SEQUENCE [LARGE SCALE GENOMIC DNA]</scope>
    <source>
        <strain evidence="3 4">LM576</strain>
    </source>
</reference>
<sequence>MHRLARSVARVALRPTQRPGLRSSRVSYATSSKKSGPTANFYKTFTRPVAKVLAVAVFTYQCLYVGWMKLDAIEHQEKTDAEIAELEAQVAALEKAREMEGEKQKDTEKQKPR</sequence>
<proteinExistence type="predicted"/>
<evidence type="ECO:0000313" key="4">
    <source>
        <dbReference type="Proteomes" id="UP000732380"/>
    </source>
</evidence>
<comment type="caution">
    <text evidence="3">The sequence shown here is derived from an EMBL/GenBank/DDBJ whole genome shotgun (WGS) entry which is preliminary data.</text>
</comment>
<dbReference type="EMBL" id="SRQM01000221">
    <property type="protein sequence ID" value="KAG6115487.1"/>
    <property type="molecule type" value="Genomic_DNA"/>
</dbReference>
<keyword evidence="4" id="KW-1185">Reference proteome</keyword>
<evidence type="ECO:0000256" key="2">
    <source>
        <dbReference type="SAM" id="MobiDB-lite"/>
    </source>
</evidence>
<dbReference type="Proteomes" id="UP000732380">
    <property type="component" value="Unassembled WGS sequence"/>
</dbReference>
<organism evidence="3 4">
    <name type="scientific">Claviceps humidiphila</name>
    <dbReference type="NCBI Taxonomy" id="1294629"/>
    <lineage>
        <taxon>Eukaryota</taxon>
        <taxon>Fungi</taxon>
        <taxon>Dikarya</taxon>
        <taxon>Ascomycota</taxon>
        <taxon>Pezizomycotina</taxon>
        <taxon>Sordariomycetes</taxon>
        <taxon>Hypocreomycetidae</taxon>
        <taxon>Hypocreales</taxon>
        <taxon>Clavicipitaceae</taxon>
        <taxon>Claviceps</taxon>
    </lineage>
</organism>
<gene>
    <name evidence="3" type="ORF">E4U13_002735</name>
</gene>
<feature type="region of interest" description="Disordered" evidence="2">
    <location>
        <begin position="16"/>
        <end position="36"/>
    </location>
</feature>
<protein>
    <submittedName>
        <fullName evidence="3">Uncharacterized protein</fullName>
    </submittedName>
</protein>
<feature type="coiled-coil region" evidence="1">
    <location>
        <begin position="76"/>
        <end position="103"/>
    </location>
</feature>
<feature type="compositionally biased region" description="Polar residues" evidence="2">
    <location>
        <begin position="24"/>
        <end position="36"/>
    </location>
</feature>
<evidence type="ECO:0000313" key="3">
    <source>
        <dbReference type="EMBL" id="KAG6115487.1"/>
    </source>
</evidence>
<dbReference type="AlphaFoldDB" id="A0A9P7PZQ6"/>